<accession>A0A3P6G847</accession>
<dbReference type="PRINTS" id="PR00367">
    <property type="entry name" value="ETHRSPELEMNT"/>
</dbReference>
<gene>
    <name evidence="9" type="ORF">BOLC6T36723H</name>
</gene>
<comment type="similarity">
    <text evidence="6">Belongs to the AP2/ERF transcription factor family. ERF subfamily.</text>
</comment>
<dbReference type="SMART" id="SM00380">
    <property type="entry name" value="AP2"/>
    <property type="match status" value="1"/>
</dbReference>
<comment type="subcellular location">
    <subcellularLocation>
        <location evidence="1">Nucleus</location>
    </subcellularLocation>
</comment>
<dbReference type="GO" id="GO:0003677">
    <property type="term" value="F:DNA binding"/>
    <property type="evidence" value="ECO:0007669"/>
    <property type="project" value="UniProtKB-KW"/>
</dbReference>
<dbReference type="Gene3D" id="3.30.730.10">
    <property type="entry name" value="AP2/ERF domain"/>
    <property type="match status" value="1"/>
</dbReference>
<feature type="compositionally biased region" description="Basic residues" evidence="7">
    <location>
        <begin position="108"/>
        <end position="117"/>
    </location>
</feature>
<evidence type="ECO:0000256" key="7">
    <source>
        <dbReference type="SAM" id="MobiDB-lite"/>
    </source>
</evidence>
<dbReference type="EMBL" id="LR031880">
    <property type="protein sequence ID" value="VDD61270.1"/>
    <property type="molecule type" value="Genomic_DNA"/>
</dbReference>
<keyword evidence="3" id="KW-0238">DNA-binding</keyword>
<dbReference type="InterPro" id="IPR016177">
    <property type="entry name" value="DNA-bd_dom_sf"/>
</dbReference>
<dbReference type="PANTHER" id="PTHR31190:SF480">
    <property type="entry name" value="ETHYLENE-RESPONSIVE TRANSCRIPTION FACTOR RAP2-12"/>
    <property type="match status" value="1"/>
</dbReference>
<sequence>MCGGAIISDFIPSPRSRRVTSKFIWPDQKKKKKKRSSFSDFDYEFEADFQGFKDDSSFDCDDDFNVDFVFADVKPFVFTATTPEPLVSSAPADSASGKKVAESNGQTAKRKRKNRYQGIRRRPWGKWAAEIRDPKEGARIWLGTFSTAEEAARAYDAAARRIRGSKAKVNFPEKSLTVSQKPVAKPNPNPALVHNSFDNICFMEDTEQGNNKNNTQFALTNSIDAGGGNGYHQYFSSD</sequence>
<reference evidence="9" key="1">
    <citation type="submission" date="2018-11" db="EMBL/GenBank/DDBJ databases">
        <authorList>
            <consortium name="Genoscope - CEA"/>
            <person name="William W."/>
        </authorList>
    </citation>
    <scope>NUCLEOTIDE SEQUENCE</scope>
</reference>
<evidence type="ECO:0000256" key="2">
    <source>
        <dbReference type="ARBA" id="ARBA00023015"/>
    </source>
</evidence>
<evidence type="ECO:0000256" key="5">
    <source>
        <dbReference type="ARBA" id="ARBA00023242"/>
    </source>
</evidence>
<evidence type="ECO:0000313" key="9">
    <source>
        <dbReference type="EMBL" id="VDD61270.1"/>
    </source>
</evidence>
<keyword evidence="4" id="KW-0804">Transcription</keyword>
<name>A0A3P6G847_BRAOL</name>
<dbReference type="PANTHER" id="PTHR31190">
    <property type="entry name" value="DNA-BINDING DOMAIN"/>
    <property type="match status" value="1"/>
</dbReference>
<dbReference type="InterPro" id="IPR044808">
    <property type="entry name" value="ERF_plant"/>
</dbReference>
<keyword evidence="5" id="KW-0539">Nucleus</keyword>
<dbReference type="GO" id="GO:0009873">
    <property type="term" value="P:ethylene-activated signaling pathway"/>
    <property type="evidence" value="ECO:0007669"/>
    <property type="project" value="InterPro"/>
</dbReference>
<dbReference type="GO" id="GO:0003700">
    <property type="term" value="F:DNA-binding transcription factor activity"/>
    <property type="evidence" value="ECO:0007669"/>
    <property type="project" value="InterPro"/>
</dbReference>
<evidence type="ECO:0000256" key="6">
    <source>
        <dbReference type="ARBA" id="ARBA00024343"/>
    </source>
</evidence>
<dbReference type="SUPFAM" id="SSF54171">
    <property type="entry name" value="DNA-binding domain"/>
    <property type="match status" value="1"/>
</dbReference>
<dbReference type="PROSITE" id="PS51032">
    <property type="entry name" value="AP2_ERF"/>
    <property type="match status" value="1"/>
</dbReference>
<dbReference type="CDD" id="cd00018">
    <property type="entry name" value="AP2"/>
    <property type="match status" value="1"/>
</dbReference>
<keyword evidence="2" id="KW-0805">Transcription regulation</keyword>
<organism evidence="9">
    <name type="scientific">Brassica oleracea</name>
    <name type="common">Wild cabbage</name>
    <dbReference type="NCBI Taxonomy" id="3712"/>
    <lineage>
        <taxon>Eukaryota</taxon>
        <taxon>Viridiplantae</taxon>
        <taxon>Streptophyta</taxon>
        <taxon>Embryophyta</taxon>
        <taxon>Tracheophyta</taxon>
        <taxon>Spermatophyta</taxon>
        <taxon>Magnoliopsida</taxon>
        <taxon>eudicotyledons</taxon>
        <taxon>Gunneridae</taxon>
        <taxon>Pentapetalae</taxon>
        <taxon>rosids</taxon>
        <taxon>malvids</taxon>
        <taxon>Brassicales</taxon>
        <taxon>Brassicaceae</taxon>
        <taxon>Brassiceae</taxon>
        <taxon>Brassica</taxon>
    </lineage>
</organism>
<evidence type="ECO:0000256" key="4">
    <source>
        <dbReference type="ARBA" id="ARBA00023163"/>
    </source>
</evidence>
<feature type="domain" description="AP2/ERF" evidence="8">
    <location>
        <begin position="115"/>
        <end position="172"/>
    </location>
</feature>
<protein>
    <recommendedName>
        <fullName evidence="8">AP2/ERF domain-containing protein</fullName>
    </recommendedName>
</protein>
<dbReference type="InterPro" id="IPR036955">
    <property type="entry name" value="AP2/ERF_dom_sf"/>
</dbReference>
<feature type="region of interest" description="Disordered" evidence="7">
    <location>
        <begin position="87"/>
        <end position="117"/>
    </location>
</feature>
<dbReference type="FunFam" id="3.30.730.10:FF:000001">
    <property type="entry name" value="Ethylene-responsive transcription factor 2"/>
    <property type="match status" value="1"/>
</dbReference>
<evidence type="ECO:0000259" key="8">
    <source>
        <dbReference type="PROSITE" id="PS51032"/>
    </source>
</evidence>
<evidence type="ECO:0000256" key="1">
    <source>
        <dbReference type="ARBA" id="ARBA00004123"/>
    </source>
</evidence>
<dbReference type="AlphaFoldDB" id="A0A3P6G847"/>
<dbReference type="InterPro" id="IPR001471">
    <property type="entry name" value="AP2/ERF_dom"/>
</dbReference>
<evidence type="ECO:0000256" key="3">
    <source>
        <dbReference type="ARBA" id="ARBA00023125"/>
    </source>
</evidence>
<proteinExistence type="inferred from homology"/>
<dbReference type="GO" id="GO:0005634">
    <property type="term" value="C:nucleus"/>
    <property type="evidence" value="ECO:0007669"/>
    <property type="project" value="UniProtKB-SubCell"/>
</dbReference>
<dbReference type="Pfam" id="PF00847">
    <property type="entry name" value="AP2"/>
    <property type="match status" value="1"/>
</dbReference>